<dbReference type="SMART" id="SM00773">
    <property type="entry name" value="WGR"/>
    <property type="match status" value="1"/>
</dbReference>
<feature type="compositionally biased region" description="Polar residues" evidence="1">
    <location>
        <begin position="170"/>
        <end position="179"/>
    </location>
</feature>
<sequence length="179" mass="19360">MRRWEFVGDGSAKFWEAEAGGAAVTVRYGRVGAAGRTQVKELDSAEAAEVHLAKMIAEKERKGYREVAAEVAAKDSAQAVESAPAVDTPAASPDGSSRPMRSSRPMTSSCPTRRPSKYRPPGGGWSIRGGAGSGVAPSRRARMPRNWWPAWRRRRRTGSSRCSPPRRATPGSSRQPARI</sequence>
<evidence type="ECO:0000256" key="1">
    <source>
        <dbReference type="SAM" id="MobiDB-lite"/>
    </source>
</evidence>
<feature type="domain" description="WGR" evidence="2">
    <location>
        <begin position="1"/>
        <end position="78"/>
    </location>
</feature>
<dbReference type="Gene3D" id="2.20.140.10">
    <property type="entry name" value="WGR domain"/>
    <property type="match status" value="1"/>
</dbReference>
<feature type="compositionally biased region" description="Low complexity" evidence="1">
    <location>
        <begin position="92"/>
        <end position="113"/>
    </location>
</feature>
<dbReference type="InterPro" id="IPR036930">
    <property type="entry name" value="WGR_dom_sf"/>
</dbReference>
<dbReference type="Pfam" id="PF05406">
    <property type="entry name" value="WGR"/>
    <property type="match status" value="1"/>
</dbReference>
<reference evidence="3 4" key="1">
    <citation type="submission" date="2024-03" db="EMBL/GenBank/DDBJ databases">
        <title>Novel Streptomyces species of biotechnological and ecological value are a feature of Machair soil.</title>
        <authorList>
            <person name="Prole J.R."/>
            <person name="Goodfellow M."/>
            <person name="Allenby N."/>
            <person name="Ward A.C."/>
        </authorList>
    </citation>
    <scope>NUCLEOTIDE SEQUENCE [LARGE SCALE GENOMIC DNA]</scope>
    <source>
        <strain evidence="3 4">MS1.AVA.1</strain>
    </source>
</reference>
<feature type="compositionally biased region" description="Gly residues" evidence="1">
    <location>
        <begin position="121"/>
        <end position="133"/>
    </location>
</feature>
<evidence type="ECO:0000313" key="3">
    <source>
        <dbReference type="EMBL" id="MEJ8670960.1"/>
    </source>
</evidence>
<proteinExistence type="predicted"/>
<dbReference type="EMBL" id="JBBKAK010000001">
    <property type="protein sequence ID" value="MEJ8670960.1"/>
    <property type="molecule type" value="Genomic_DNA"/>
</dbReference>
<evidence type="ECO:0000259" key="2">
    <source>
        <dbReference type="PROSITE" id="PS51977"/>
    </source>
</evidence>
<dbReference type="Proteomes" id="UP001376459">
    <property type="component" value="Unassembled WGS sequence"/>
</dbReference>
<dbReference type="InterPro" id="IPR008893">
    <property type="entry name" value="WGR_domain"/>
</dbReference>
<dbReference type="SUPFAM" id="SSF142921">
    <property type="entry name" value="WGR domain-like"/>
    <property type="match status" value="1"/>
</dbReference>
<gene>
    <name evidence="3" type="ORF">WKI71_28855</name>
</gene>
<protein>
    <submittedName>
        <fullName evidence="3">WGR domain-containing protein</fullName>
    </submittedName>
</protein>
<dbReference type="InterPro" id="IPR049809">
    <property type="entry name" value="YehF/YfeS-like_WGR"/>
</dbReference>
<organism evidence="3 4">
    <name type="scientific">Streptomyces machairae</name>
    <dbReference type="NCBI Taxonomy" id="3134109"/>
    <lineage>
        <taxon>Bacteria</taxon>
        <taxon>Bacillati</taxon>
        <taxon>Actinomycetota</taxon>
        <taxon>Actinomycetes</taxon>
        <taxon>Kitasatosporales</taxon>
        <taxon>Streptomycetaceae</taxon>
        <taxon>Streptomyces</taxon>
    </lineage>
</organism>
<accession>A0ABU8US16</accession>
<feature type="region of interest" description="Disordered" evidence="1">
    <location>
        <begin position="71"/>
        <end position="179"/>
    </location>
</feature>
<keyword evidence="4" id="KW-1185">Reference proteome</keyword>
<comment type="caution">
    <text evidence="3">The sequence shown here is derived from an EMBL/GenBank/DDBJ whole genome shotgun (WGS) entry which is preliminary data.</text>
</comment>
<evidence type="ECO:0000313" key="4">
    <source>
        <dbReference type="Proteomes" id="UP001376459"/>
    </source>
</evidence>
<name>A0ABU8US16_9ACTN</name>
<dbReference type="CDD" id="cd07996">
    <property type="entry name" value="WGR_MMR_like"/>
    <property type="match status" value="1"/>
</dbReference>
<dbReference type="PROSITE" id="PS51977">
    <property type="entry name" value="WGR"/>
    <property type="match status" value="1"/>
</dbReference>